<dbReference type="PANTHER" id="PTHR34180">
    <property type="entry name" value="PEPTIDASE C45"/>
    <property type="match status" value="1"/>
</dbReference>
<dbReference type="Proteomes" id="UP000012317">
    <property type="component" value="Unassembled WGS sequence"/>
</dbReference>
<evidence type="ECO:0000313" key="2">
    <source>
        <dbReference type="EMBL" id="EMY79994.1"/>
    </source>
</evidence>
<gene>
    <name evidence="2" type="ORF">pgond44_14183</name>
</gene>
<organism evidence="2 3">
    <name type="scientific">Psychroflexus gondwanensis ACAM 44</name>
    <dbReference type="NCBI Taxonomy" id="1189619"/>
    <lineage>
        <taxon>Bacteria</taxon>
        <taxon>Pseudomonadati</taxon>
        <taxon>Bacteroidota</taxon>
        <taxon>Flavobacteriia</taxon>
        <taxon>Flavobacteriales</taxon>
        <taxon>Flavobacteriaceae</taxon>
        <taxon>Psychroflexus</taxon>
    </lineage>
</organism>
<sequence>MQIHFTAISEPSLPGKKWQNLFFIHWEAYKTWLIENETEKQSVDLQTSQVALKEHMPEMWPTYIRLCELAGADEIASKFLTGYQPPFYVSGCSNAVLEGDDIQLVRNYDHHPNLFEGVQLFSKWNDRRVIATSDCLLGVLDGMNDKGLAVSLTFGGRKIIGEGFGMPFILRYILEFCSNVKEAVAALIRIPSHMAYNVTVVDKSGHYKTVQVAPNEKAVVTDAAFTTNHQKRLDWPENAAFNKTIERSLFLKNLLKEEGLSASDLVDAFMRKPLYNDLFKEGFGTLFTAGYHPKTGQIDLYWRGKQRSQSFDFFQEFQEHINFQQRKKRSKSFGLPFQGHTAKNITYSKPSLNESAPKEMTEHFLSEVWSAVESNS</sequence>
<dbReference type="NCBIfam" id="NF040521">
    <property type="entry name" value="C45_proenzyme"/>
    <property type="match status" value="1"/>
</dbReference>
<dbReference type="Gene3D" id="3.60.60.10">
    <property type="entry name" value="Penicillin V Acylase, Chain A"/>
    <property type="match status" value="1"/>
</dbReference>
<accession>N1WSB3</accession>
<dbReference type="EMBL" id="APLF01000022">
    <property type="protein sequence ID" value="EMY79994.1"/>
    <property type="molecule type" value="Genomic_DNA"/>
</dbReference>
<reference evidence="2 3" key="1">
    <citation type="journal article" date="2014" name="Genome Biol. Evol.">
        <title>Extensive gene acquisition in the extremely psychrophilic bacterial species Psychroflexus torquis and the link to sea-ice ecosystem specialism.</title>
        <authorList>
            <person name="Feng S."/>
            <person name="Powell S.M."/>
            <person name="Wilson R."/>
            <person name="Bowman J.P."/>
        </authorList>
    </citation>
    <scope>NUCLEOTIDE SEQUENCE [LARGE SCALE GENOMIC DNA]</scope>
    <source>
        <strain evidence="2 3">ACAM 44</strain>
    </source>
</reference>
<dbReference type="SUPFAM" id="SSF56235">
    <property type="entry name" value="N-terminal nucleophile aminohydrolases (Ntn hydrolases)"/>
    <property type="match status" value="1"/>
</dbReference>
<dbReference type="PATRIC" id="fig|1189619.4.peg.2928"/>
<keyword evidence="3" id="KW-1185">Reference proteome</keyword>
<dbReference type="eggNOG" id="COG4927">
    <property type="taxonomic scope" value="Bacteria"/>
</dbReference>
<dbReference type="Pfam" id="PF03417">
    <property type="entry name" value="AAT"/>
    <property type="match status" value="1"/>
</dbReference>
<dbReference type="STRING" id="1189619.pgond44_14183"/>
<dbReference type="RefSeq" id="WP_003444449.1">
    <property type="nucleotide sequence ID" value="NZ_APLF01000022.1"/>
</dbReference>
<dbReference type="InterPro" id="IPR005079">
    <property type="entry name" value="Peptidase_C45_hydrolase"/>
</dbReference>
<dbReference type="PANTHER" id="PTHR34180:SF1">
    <property type="entry name" value="BETA-ALANYL-DOPAMINE_CARCININE HYDROLASE"/>
    <property type="match status" value="1"/>
</dbReference>
<dbReference type="AlphaFoldDB" id="N1WSB3"/>
<proteinExistence type="predicted"/>
<dbReference type="InterPro" id="IPR029055">
    <property type="entry name" value="Ntn_hydrolases_N"/>
</dbReference>
<dbReference type="InterPro" id="IPR047801">
    <property type="entry name" value="Peptidase_C45"/>
</dbReference>
<protein>
    <recommendedName>
        <fullName evidence="1">Peptidase C45 hydrolase domain-containing protein</fullName>
    </recommendedName>
</protein>
<comment type="caution">
    <text evidence="2">The sequence shown here is derived from an EMBL/GenBank/DDBJ whole genome shotgun (WGS) entry which is preliminary data.</text>
</comment>
<feature type="domain" description="Peptidase C45 hydrolase" evidence="1">
    <location>
        <begin position="99"/>
        <end position="305"/>
    </location>
</feature>
<dbReference type="InterPro" id="IPR047794">
    <property type="entry name" value="C45_proenzyme-like"/>
</dbReference>
<evidence type="ECO:0000259" key="1">
    <source>
        <dbReference type="Pfam" id="PF03417"/>
    </source>
</evidence>
<evidence type="ECO:0000313" key="3">
    <source>
        <dbReference type="Proteomes" id="UP000012317"/>
    </source>
</evidence>
<name>N1WSB3_9FLAO</name>